<reference evidence="8 9" key="1">
    <citation type="submission" date="2015-09" db="EMBL/GenBank/DDBJ databases">
        <title>Genome sequencing project for genomic taxonomy and phylogenomics of Bacillus-like bacteria.</title>
        <authorList>
            <person name="Liu B."/>
            <person name="Wang J."/>
            <person name="Zhu Y."/>
            <person name="Liu G."/>
            <person name="Chen Q."/>
            <person name="Chen Z."/>
            <person name="Lan J."/>
            <person name="Che J."/>
            <person name="Ge C."/>
            <person name="Shi H."/>
            <person name="Pan Z."/>
            <person name="Liu X."/>
        </authorList>
    </citation>
    <scope>NUCLEOTIDE SEQUENCE [LARGE SCALE GENOMIC DNA]</scope>
    <source>
        <strain evidence="8 9">DSM 8552</strain>
    </source>
</reference>
<evidence type="ECO:0000256" key="2">
    <source>
        <dbReference type="ARBA" id="ARBA00022490"/>
    </source>
</evidence>
<evidence type="ECO:0000256" key="6">
    <source>
        <dbReference type="ARBA" id="ARBA00093785"/>
    </source>
</evidence>
<accession>A0ABR5N7C6</accession>
<keyword evidence="8" id="KW-0282">Flagellum</keyword>
<evidence type="ECO:0000256" key="7">
    <source>
        <dbReference type="ARBA" id="ARBA00093797"/>
    </source>
</evidence>
<dbReference type="RefSeq" id="WP_055745603.1">
    <property type="nucleotide sequence ID" value="NZ_LJJB01000010.1"/>
</dbReference>
<keyword evidence="3" id="KW-1005">Bacterial flagellum biogenesis</keyword>
<keyword evidence="2" id="KW-0963">Cytoplasm</keyword>
<proteinExistence type="inferred from homology"/>
<dbReference type="Proteomes" id="UP000051063">
    <property type="component" value="Unassembled WGS sequence"/>
</dbReference>
<evidence type="ECO:0000256" key="3">
    <source>
        <dbReference type="ARBA" id="ARBA00022795"/>
    </source>
</evidence>
<name>A0ABR5N7C6_BRECH</name>
<dbReference type="EMBL" id="LJJB01000010">
    <property type="protein sequence ID" value="KQL46512.1"/>
    <property type="molecule type" value="Genomic_DNA"/>
</dbReference>
<comment type="subcellular location">
    <subcellularLocation>
        <location evidence="1">Cytoplasm</location>
        <location evidence="1">Cytosol</location>
    </subcellularLocation>
</comment>
<evidence type="ECO:0000313" key="8">
    <source>
        <dbReference type="EMBL" id="KQL46512.1"/>
    </source>
</evidence>
<evidence type="ECO:0000256" key="1">
    <source>
        <dbReference type="ARBA" id="ARBA00004514"/>
    </source>
</evidence>
<organism evidence="8 9">
    <name type="scientific">Brevibacillus choshinensis</name>
    <dbReference type="NCBI Taxonomy" id="54911"/>
    <lineage>
        <taxon>Bacteria</taxon>
        <taxon>Bacillati</taxon>
        <taxon>Bacillota</taxon>
        <taxon>Bacilli</taxon>
        <taxon>Bacillales</taxon>
        <taxon>Paenibacillaceae</taxon>
        <taxon>Brevibacillus</taxon>
    </lineage>
</organism>
<comment type="similarity">
    <text evidence="6">Belongs to the bacillales FliT family.</text>
</comment>
<dbReference type="Pfam" id="PF05400">
    <property type="entry name" value="FliT"/>
    <property type="match status" value="1"/>
</dbReference>
<comment type="caution">
    <text evidence="8">The sequence shown here is derived from an EMBL/GenBank/DDBJ whole genome shotgun (WGS) entry which is preliminary data.</text>
</comment>
<keyword evidence="8" id="KW-0966">Cell projection</keyword>
<keyword evidence="8" id="KW-0969">Cilium</keyword>
<protein>
    <recommendedName>
        <fullName evidence="7">Flagellar protein FliT</fullName>
    </recommendedName>
</protein>
<evidence type="ECO:0000256" key="4">
    <source>
        <dbReference type="ARBA" id="ARBA00023186"/>
    </source>
</evidence>
<sequence length="119" mass="13697">MEKMIDSLIDRMLEATQRLEQAVTLKDSDPEGWLTILDEREELIGQMRESSIDGAALTASQRQRLTQVYEINQRLLPLMDGRKQGVQKQLNNVQRSKMAMNTYQDMGPSGYGAFFDRKK</sequence>
<gene>
    <name evidence="8" type="ORF">AN963_16415</name>
</gene>
<comment type="function">
    <text evidence="5">May act as an export chaperone for the filament capping protein FliD.</text>
</comment>
<keyword evidence="9" id="KW-1185">Reference proteome</keyword>
<dbReference type="InterPro" id="IPR008622">
    <property type="entry name" value="FliT"/>
</dbReference>
<evidence type="ECO:0000256" key="5">
    <source>
        <dbReference type="ARBA" id="ARBA00093765"/>
    </source>
</evidence>
<evidence type="ECO:0000313" key="9">
    <source>
        <dbReference type="Proteomes" id="UP000051063"/>
    </source>
</evidence>
<keyword evidence="4" id="KW-0143">Chaperone</keyword>